<comment type="subcellular location">
    <subcellularLocation>
        <location evidence="1">Cell membrane</location>
        <topology evidence="1">Multi-pass membrane protein</topology>
    </subcellularLocation>
</comment>
<organism evidence="8 9">
    <name type="scientific">Microtetraspora glauca</name>
    <dbReference type="NCBI Taxonomy" id="1996"/>
    <lineage>
        <taxon>Bacteria</taxon>
        <taxon>Bacillati</taxon>
        <taxon>Actinomycetota</taxon>
        <taxon>Actinomycetes</taxon>
        <taxon>Streptosporangiales</taxon>
        <taxon>Streptosporangiaceae</taxon>
        <taxon>Microtetraspora</taxon>
    </lineage>
</organism>
<evidence type="ECO:0000313" key="9">
    <source>
        <dbReference type="Proteomes" id="UP001551675"/>
    </source>
</evidence>
<keyword evidence="3" id="KW-1003">Cell membrane</keyword>
<feature type="transmembrane region" description="Helical" evidence="7">
    <location>
        <begin position="326"/>
        <end position="348"/>
    </location>
</feature>
<feature type="transmembrane region" description="Helical" evidence="7">
    <location>
        <begin position="27"/>
        <end position="47"/>
    </location>
</feature>
<gene>
    <name evidence="8" type="ORF">AB0I59_17450</name>
</gene>
<reference evidence="8 9" key="1">
    <citation type="submission" date="2024-06" db="EMBL/GenBank/DDBJ databases">
        <title>The Natural Products Discovery Center: Release of the First 8490 Sequenced Strains for Exploring Actinobacteria Biosynthetic Diversity.</title>
        <authorList>
            <person name="Kalkreuter E."/>
            <person name="Kautsar S.A."/>
            <person name="Yang D."/>
            <person name="Bader C.D."/>
            <person name="Teijaro C.N."/>
            <person name="Fluegel L."/>
            <person name="Davis C.M."/>
            <person name="Simpson J.R."/>
            <person name="Lauterbach L."/>
            <person name="Steele A.D."/>
            <person name="Gui C."/>
            <person name="Meng S."/>
            <person name="Li G."/>
            <person name="Viehrig K."/>
            <person name="Ye F."/>
            <person name="Su P."/>
            <person name="Kiefer A.F."/>
            <person name="Nichols A."/>
            <person name="Cepeda A.J."/>
            <person name="Yan W."/>
            <person name="Fan B."/>
            <person name="Jiang Y."/>
            <person name="Adhikari A."/>
            <person name="Zheng C.-J."/>
            <person name="Schuster L."/>
            <person name="Cowan T.M."/>
            <person name="Smanski M.J."/>
            <person name="Chevrette M.G."/>
            <person name="De Carvalho L.P.S."/>
            <person name="Shen B."/>
        </authorList>
    </citation>
    <scope>NUCLEOTIDE SEQUENCE [LARGE SCALE GENOMIC DNA]</scope>
    <source>
        <strain evidence="8 9">NPDC050100</strain>
    </source>
</reference>
<dbReference type="RefSeq" id="WP_358133811.1">
    <property type="nucleotide sequence ID" value="NZ_JBFALK010000008.1"/>
</dbReference>
<evidence type="ECO:0000256" key="5">
    <source>
        <dbReference type="ARBA" id="ARBA00022989"/>
    </source>
</evidence>
<feature type="transmembrane region" description="Helical" evidence="7">
    <location>
        <begin position="267"/>
        <end position="288"/>
    </location>
</feature>
<keyword evidence="6 7" id="KW-0472">Membrane</keyword>
<feature type="transmembrane region" description="Helical" evidence="7">
    <location>
        <begin position="53"/>
        <end position="76"/>
    </location>
</feature>
<evidence type="ECO:0000256" key="3">
    <source>
        <dbReference type="ARBA" id="ARBA00022475"/>
    </source>
</evidence>
<dbReference type="EMBL" id="JBFALK010000008">
    <property type="protein sequence ID" value="MEV0970422.1"/>
    <property type="molecule type" value="Genomic_DNA"/>
</dbReference>
<feature type="transmembrane region" description="Helical" evidence="7">
    <location>
        <begin position="171"/>
        <end position="191"/>
    </location>
</feature>
<comment type="similarity">
    <text evidence="2">Belongs to the UPF0324 family.</text>
</comment>
<feature type="transmembrane region" description="Helical" evidence="7">
    <location>
        <begin position="88"/>
        <end position="106"/>
    </location>
</feature>
<evidence type="ECO:0000256" key="6">
    <source>
        <dbReference type="ARBA" id="ARBA00023136"/>
    </source>
</evidence>
<dbReference type="PANTHER" id="PTHR30106">
    <property type="entry name" value="INNER MEMBRANE PROTEIN YEIH-RELATED"/>
    <property type="match status" value="1"/>
</dbReference>
<accession>A0ABV3GGL4</accession>
<evidence type="ECO:0000313" key="8">
    <source>
        <dbReference type="EMBL" id="MEV0970422.1"/>
    </source>
</evidence>
<comment type="caution">
    <text evidence="8">The sequence shown here is derived from an EMBL/GenBank/DDBJ whole genome shotgun (WGS) entry which is preliminary data.</text>
</comment>
<sequence>MITEQRTTSRAIGSRRLPLAPRIGSRVAPLLPGLALTVAGVVLAVLLNRIVPAVGTLTGAILLGVAAANAGVIRPAVLAGTRFAAKQVLRAGVVLLGLQLAVSDVLGLGAPMLGAVVVVTVATFLGTRWLGARMGVPSGQALLIATGSAVCGAAAIAAMNSVSDSDEEDVATGIGLVTICGTLAIVLLPLLRVPLGLDPRTFGAWAGASVHEVSQVVATAATVPGALSAAVVVKLTRVALLAPLLAGVGVARRRAGTAVAGARRPPIVPLFVVGFLAMVAVRSTGLLPSAPLDAIKTIDTWLLAAAMFGLGTGVHLGSLRRTGLRALALGFASWLLIGVLAYAGVLIAL</sequence>
<feature type="transmembrane region" description="Helical" evidence="7">
    <location>
        <begin position="300"/>
        <end position="319"/>
    </location>
</feature>
<dbReference type="Pfam" id="PF03601">
    <property type="entry name" value="Cons_hypoth698"/>
    <property type="match status" value="1"/>
</dbReference>
<evidence type="ECO:0000256" key="7">
    <source>
        <dbReference type="SAM" id="Phobius"/>
    </source>
</evidence>
<evidence type="ECO:0000256" key="4">
    <source>
        <dbReference type="ARBA" id="ARBA00022692"/>
    </source>
</evidence>
<name>A0ABV3GGL4_MICGL</name>
<dbReference type="Proteomes" id="UP001551675">
    <property type="component" value="Unassembled WGS sequence"/>
</dbReference>
<keyword evidence="4 7" id="KW-0812">Transmembrane</keyword>
<keyword evidence="5 7" id="KW-1133">Transmembrane helix</keyword>
<proteinExistence type="inferred from homology"/>
<evidence type="ECO:0000256" key="1">
    <source>
        <dbReference type="ARBA" id="ARBA00004651"/>
    </source>
</evidence>
<dbReference type="PANTHER" id="PTHR30106:SF2">
    <property type="entry name" value="UPF0324 INNER MEMBRANE PROTEIN YEIH"/>
    <property type="match status" value="1"/>
</dbReference>
<evidence type="ECO:0000256" key="2">
    <source>
        <dbReference type="ARBA" id="ARBA00007977"/>
    </source>
</evidence>
<protein>
    <submittedName>
        <fullName evidence="8">Sulfate exporter family transporter</fullName>
    </submittedName>
</protein>
<keyword evidence="9" id="KW-1185">Reference proteome</keyword>
<feature type="transmembrane region" description="Helical" evidence="7">
    <location>
        <begin position="142"/>
        <end position="159"/>
    </location>
</feature>
<dbReference type="InterPro" id="IPR018383">
    <property type="entry name" value="UPF0324_pro"/>
</dbReference>